<evidence type="ECO:0000313" key="4">
    <source>
        <dbReference type="Proteomes" id="UP000177042"/>
    </source>
</evidence>
<evidence type="ECO:0000256" key="2">
    <source>
        <dbReference type="ARBA" id="ARBA00023125"/>
    </source>
</evidence>
<evidence type="ECO:0000313" key="3">
    <source>
        <dbReference type="EMBL" id="OGE25357.1"/>
    </source>
</evidence>
<dbReference type="Proteomes" id="UP000177042">
    <property type="component" value="Unassembled WGS sequence"/>
</dbReference>
<dbReference type="Gene3D" id="3.10.450.700">
    <property type="match status" value="1"/>
</dbReference>
<reference evidence="3 4" key="1">
    <citation type="journal article" date="2016" name="Nat. Commun.">
        <title>Thousands of microbial genomes shed light on interconnected biogeochemical processes in an aquifer system.</title>
        <authorList>
            <person name="Anantharaman K."/>
            <person name="Brown C.T."/>
            <person name="Hug L.A."/>
            <person name="Sharon I."/>
            <person name="Castelle C.J."/>
            <person name="Probst A.J."/>
            <person name="Thomas B.C."/>
            <person name="Singh A."/>
            <person name="Wilkins M.J."/>
            <person name="Karaoz U."/>
            <person name="Brodie E.L."/>
            <person name="Williams K.H."/>
            <person name="Hubbard S.S."/>
            <person name="Banfield J.F."/>
        </authorList>
    </citation>
    <scope>NUCLEOTIDE SEQUENCE [LARGE SCALE GENOMIC DNA]</scope>
</reference>
<name>A0A1F5J9N3_9BACT</name>
<gene>
    <name evidence="3" type="ORF">A3C26_00790</name>
</gene>
<proteinExistence type="inferred from homology"/>
<evidence type="ECO:0000256" key="1">
    <source>
        <dbReference type="ARBA" id="ARBA00009251"/>
    </source>
</evidence>
<comment type="similarity">
    <text evidence="1">Belongs to the PUR DNA-binding protein family.</text>
</comment>
<dbReference type="InterPro" id="IPR006628">
    <property type="entry name" value="PUR-bd_fam"/>
</dbReference>
<dbReference type="GO" id="GO:0000977">
    <property type="term" value="F:RNA polymerase II transcription regulatory region sequence-specific DNA binding"/>
    <property type="evidence" value="ECO:0007669"/>
    <property type="project" value="InterPro"/>
</dbReference>
<keyword evidence="2" id="KW-0238">DNA-binding</keyword>
<accession>A0A1F5J9N3</accession>
<comment type="caution">
    <text evidence="3">The sequence shown here is derived from an EMBL/GenBank/DDBJ whole genome shotgun (WGS) entry which is preliminary data.</text>
</comment>
<dbReference type="GO" id="GO:0032422">
    <property type="term" value="F:purine-rich negative regulatory element binding"/>
    <property type="evidence" value="ECO:0007669"/>
    <property type="project" value="InterPro"/>
</dbReference>
<dbReference type="EMBL" id="MFCX01000027">
    <property type="protein sequence ID" value="OGE25357.1"/>
    <property type="molecule type" value="Genomic_DNA"/>
</dbReference>
<protein>
    <recommendedName>
        <fullName evidence="5">DNA-binding protein</fullName>
    </recommendedName>
</protein>
<dbReference type="AlphaFoldDB" id="A0A1F5J9N3"/>
<sequence>MEKSIRQTVKSSTLRAGKKTYFFDVKVASNNKKYLRITESAYEGEGKERKYNSFLLWPENIVGFQTKLTEVSDDKREFSKRTPAC</sequence>
<organism evidence="3 4">
    <name type="scientific">Candidatus Daviesbacteria bacterium RIFCSPHIGHO2_02_FULL_39_12</name>
    <dbReference type="NCBI Taxonomy" id="1797770"/>
    <lineage>
        <taxon>Bacteria</taxon>
        <taxon>Candidatus Daviesiibacteriota</taxon>
    </lineage>
</organism>
<dbReference type="Pfam" id="PF11680">
    <property type="entry name" value="DUF3276"/>
    <property type="match status" value="1"/>
</dbReference>
<evidence type="ECO:0008006" key="5">
    <source>
        <dbReference type="Google" id="ProtNLM"/>
    </source>
</evidence>